<dbReference type="EMBL" id="KV441400">
    <property type="protein sequence ID" value="OAF57324.1"/>
    <property type="molecule type" value="Genomic_DNA"/>
</dbReference>
<dbReference type="InterPro" id="IPR029472">
    <property type="entry name" value="Copia-like_N"/>
</dbReference>
<evidence type="ECO:0000259" key="1">
    <source>
        <dbReference type="Pfam" id="PF14244"/>
    </source>
</evidence>
<organism evidence="2">
    <name type="scientific">Pseudogymnoascus destructans</name>
    <dbReference type="NCBI Taxonomy" id="655981"/>
    <lineage>
        <taxon>Eukaryota</taxon>
        <taxon>Fungi</taxon>
        <taxon>Dikarya</taxon>
        <taxon>Ascomycota</taxon>
        <taxon>Pezizomycotina</taxon>
        <taxon>Leotiomycetes</taxon>
        <taxon>Thelebolales</taxon>
        <taxon>Thelebolaceae</taxon>
        <taxon>Pseudogymnoascus</taxon>
    </lineage>
</organism>
<accession>A0A177A8G0</accession>
<gene>
    <name evidence="2" type="ORF">VC83_04529</name>
</gene>
<proteinExistence type="predicted"/>
<feature type="domain" description="Retrotransposon Copia-like N-terminal" evidence="1">
    <location>
        <begin position="8"/>
        <end position="53"/>
    </location>
</feature>
<protein>
    <recommendedName>
        <fullName evidence="1">Retrotransposon Copia-like N-terminal domain-containing protein</fullName>
    </recommendedName>
</protein>
<dbReference type="VEuPathDB" id="FungiDB:GMDG_03457"/>
<dbReference type="GeneID" id="36287600"/>
<dbReference type="Pfam" id="PF14244">
    <property type="entry name" value="Retrotran_gag_3"/>
    <property type="match status" value="1"/>
</dbReference>
<sequence>MSSYHTHPATENSASFVPIQKDCMLDGDDNYKDWSKRMINALQIERLWDLVDGYETELEKPDPNQSLTAPAKATKEYDIAYRSWRARNQMACGGIKSTLNYAPTTLVEGITNAKETWDTLADKATGGKHTVLPYCKT</sequence>
<dbReference type="RefSeq" id="XP_024322614.1">
    <property type="nucleotide sequence ID" value="XM_024468160.1"/>
</dbReference>
<reference evidence="2" key="1">
    <citation type="submission" date="2016-03" db="EMBL/GenBank/DDBJ databases">
        <title>Updated assembly of Pseudogymnoascus destructans, the fungus causing white-nose syndrome of bats.</title>
        <authorList>
            <person name="Palmer J.M."/>
            <person name="Drees K.P."/>
            <person name="Foster J.T."/>
            <person name="Lindner D.L."/>
        </authorList>
    </citation>
    <scope>NUCLEOTIDE SEQUENCE [LARGE SCALE GENOMIC DNA]</scope>
    <source>
        <strain evidence="2">20631-21</strain>
    </source>
</reference>
<evidence type="ECO:0000313" key="2">
    <source>
        <dbReference type="EMBL" id="OAF57324.1"/>
    </source>
</evidence>
<dbReference type="Proteomes" id="UP000077154">
    <property type="component" value="Unassembled WGS sequence"/>
</dbReference>
<name>A0A177A8G0_9PEZI</name>
<dbReference type="AlphaFoldDB" id="A0A177A8G0"/>
<dbReference type="OrthoDB" id="1845088at2759"/>